<reference evidence="1 2" key="1">
    <citation type="submission" date="2022-03" db="EMBL/GenBank/DDBJ databases">
        <authorList>
            <person name="Nunn A."/>
            <person name="Chopra R."/>
            <person name="Nunn A."/>
            <person name="Contreras Garrido A."/>
        </authorList>
    </citation>
    <scope>NUCLEOTIDE SEQUENCE [LARGE SCALE GENOMIC DNA]</scope>
</reference>
<gene>
    <name evidence="1" type="ORF">TAV2_LOCUS12646</name>
</gene>
<organism evidence="1 2">
    <name type="scientific">Thlaspi arvense</name>
    <name type="common">Field penny-cress</name>
    <dbReference type="NCBI Taxonomy" id="13288"/>
    <lineage>
        <taxon>Eukaryota</taxon>
        <taxon>Viridiplantae</taxon>
        <taxon>Streptophyta</taxon>
        <taxon>Embryophyta</taxon>
        <taxon>Tracheophyta</taxon>
        <taxon>Spermatophyta</taxon>
        <taxon>Magnoliopsida</taxon>
        <taxon>eudicotyledons</taxon>
        <taxon>Gunneridae</taxon>
        <taxon>Pentapetalae</taxon>
        <taxon>rosids</taxon>
        <taxon>malvids</taxon>
        <taxon>Brassicales</taxon>
        <taxon>Brassicaceae</taxon>
        <taxon>Thlaspideae</taxon>
        <taxon>Thlaspi</taxon>
    </lineage>
</organism>
<evidence type="ECO:0000313" key="1">
    <source>
        <dbReference type="EMBL" id="CAH2060788.1"/>
    </source>
</evidence>
<protein>
    <submittedName>
        <fullName evidence="1">Uncharacterized protein</fullName>
    </submittedName>
</protein>
<accession>A0AAU9S9J7</accession>
<proteinExistence type="predicted"/>
<evidence type="ECO:0000313" key="2">
    <source>
        <dbReference type="Proteomes" id="UP000836841"/>
    </source>
</evidence>
<dbReference type="AlphaFoldDB" id="A0AAU9S9J7"/>
<sequence>MNVGSAPPPFSCEIIQWIALFLKMKICKLEKKQKTIANFKNDVDILLLILSITAKIRSSHIPQIQRQIRRPTTRLGNEYI</sequence>
<dbReference type="Proteomes" id="UP000836841">
    <property type="component" value="Chromosome 4"/>
</dbReference>
<name>A0AAU9S9J7_THLAR</name>
<keyword evidence="2" id="KW-1185">Reference proteome</keyword>
<dbReference type="EMBL" id="OU466860">
    <property type="protein sequence ID" value="CAH2060788.1"/>
    <property type="molecule type" value="Genomic_DNA"/>
</dbReference>